<accession>A0A2M7G5A1</accession>
<keyword evidence="4 9" id="KW-0808">Transferase</keyword>
<proteinExistence type="inferred from homology"/>
<feature type="domain" description="Peripheral subunit-binding (PSBD)" evidence="11">
    <location>
        <begin position="238"/>
        <end position="275"/>
    </location>
</feature>
<dbReference type="GO" id="GO:0006086">
    <property type="term" value="P:pyruvate decarboxylation to acetyl-CoA"/>
    <property type="evidence" value="ECO:0007669"/>
    <property type="project" value="TreeGrafter"/>
</dbReference>
<feature type="domain" description="Lipoyl-binding" evidence="10">
    <location>
        <begin position="2"/>
        <end position="77"/>
    </location>
</feature>
<evidence type="ECO:0000256" key="2">
    <source>
        <dbReference type="ARBA" id="ARBA00007317"/>
    </source>
</evidence>
<feature type="domain" description="Lipoyl-binding" evidence="10">
    <location>
        <begin position="113"/>
        <end position="188"/>
    </location>
</feature>
<dbReference type="Pfam" id="PF00364">
    <property type="entry name" value="Biotin_lipoyl"/>
    <property type="match status" value="2"/>
</dbReference>
<dbReference type="SUPFAM" id="SSF51230">
    <property type="entry name" value="Single hybrid motif"/>
    <property type="match status" value="2"/>
</dbReference>
<dbReference type="PROSITE" id="PS50968">
    <property type="entry name" value="BIOTINYL_LIPOYL"/>
    <property type="match status" value="2"/>
</dbReference>
<evidence type="ECO:0000256" key="6">
    <source>
        <dbReference type="ARBA" id="ARBA00023315"/>
    </source>
</evidence>
<dbReference type="EC" id="2.3.1.-" evidence="9"/>
<dbReference type="Gene3D" id="4.10.320.10">
    <property type="entry name" value="E3-binding domain"/>
    <property type="match status" value="1"/>
</dbReference>
<dbReference type="FunFam" id="3.30.559.10:FF:000004">
    <property type="entry name" value="Acetyltransferase component of pyruvate dehydrogenase complex"/>
    <property type="match status" value="1"/>
</dbReference>
<dbReference type="Gene3D" id="3.30.559.10">
    <property type="entry name" value="Chloramphenicol acetyltransferase-like domain"/>
    <property type="match status" value="1"/>
</dbReference>
<dbReference type="GO" id="GO:0005737">
    <property type="term" value="C:cytoplasm"/>
    <property type="evidence" value="ECO:0007669"/>
    <property type="project" value="TreeGrafter"/>
</dbReference>
<dbReference type="GO" id="GO:0031405">
    <property type="term" value="F:lipoic acid binding"/>
    <property type="evidence" value="ECO:0007669"/>
    <property type="project" value="TreeGrafter"/>
</dbReference>
<comment type="function">
    <text evidence="7">The pyruvate dehydrogenase complex catalyzes the overall conversion of pyruvate to acetyl-CoA and CO(2). It contains multiple copies of three enzymatic components: pyruvate dehydrogenase (E1), dihydrolipoamide acetyltransferase (E2) and lipoamide dehydrogenase (E3).</text>
</comment>
<protein>
    <recommendedName>
        <fullName evidence="9">Dihydrolipoamide acetyltransferase component of pyruvate dehydrogenase complex</fullName>
        <ecNumber evidence="9">2.3.1.-</ecNumber>
    </recommendedName>
</protein>
<dbReference type="CDD" id="cd06849">
    <property type="entry name" value="lipoyl_domain"/>
    <property type="match status" value="2"/>
</dbReference>
<dbReference type="SUPFAM" id="SSF47005">
    <property type="entry name" value="Peripheral subunit-binding domain of 2-oxo acid dehydrogenase complex"/>
    <property type="match status" value="1"/>
</dbReference>
<reference evidence="12 13" key="1">
    <citation type="submission" date="2017-09" db="EMBL/GenBank/DDBJ databases">
        <title>Depth-based differentiation of microbial function through sediment-hosted aquifers and enrichment of novel symbionts in the deep terrestrial subsurface.</title>
        <authorList>
            <person name="Probst A.J."/>
            <person name="Ladd B."/>
            <person name="Jarett J.K."/>
            <person name="Geller-Mcgrath D.E."/>
            <person name="Sieber C.M."/>
            <person name="Emerson J.B."/>
            <person name="Anantharaman K."/>
            <person name="Thomas B.C."/>
            <person name="Malmstrom R."/>
            <person name="Stieglmeier M."/>
            <person name="Klingl A."/>
            <person name="Woyke T."/>
            <person name="Ryan C.M."/>
            <person name="Banfield J.F."/>
        </authorList>
    </citation>
    <scope>NUCLEOTIDE SEQUENCE [LARGE SCALE GENOMIC DNA]</scope>
    <source>
        <strain evidence="12">CG17_big_fil_post_rev_8_21_14_2_50_48_46</strain>
    </source>
</reference>
<dbReference type="SUPFAM" id="SSF52777">
    <property type="entry name" value="CoA-dependent acyltransferases"/>
    <property type="match status" value="1"/>
</dbReference>
<dbReference type="PANTHER" id="PTHR43178">
    <property type="entry name" value="DIHYDROLIPOAMIDE ACETYLTRANSFERASE COMPONENT OF PYRUVATE DEHYDROGENASE COMPLEX"/>
    <property type="match status" value="1"/>
</dbReference>
<organism evidence="12 13">
    <name type="scientific">bacterium (Candidatus Blackallbacteria) CG17_big_fil_post_rev_8_21_14_2_50_48_46</name>
    <dbReference type="NCBI Taxonomy" id="2014261"/>
    <lineage>
        <taxon>Bacteria</taxon>
        <taxon>Candidatus Blackallbacteria</taxon>
    </lineage>
</organism>
<evidence type="ECO:0000259" key="10">
    <source>
        <dbReference type="PROSITE" id="PS50968"/>
    </source>
</evidence>
<dbReference type="InterPro" id="IPR001078">
    <property type="entry name" value="2-oxoacid_DH_actylTfrase"/>
</dbReference>
<dbReference type="InterPro" id="IPR004167">
    <property type="entry name" value="PSBD"/>
</dbReference>
<name>A0A2M7G5A1_9BACT</name>
<dbReference type="Proteomes" id="UP000231019">
    <property type="component" value="Unassembled WGS sequence"/>
</dbReference>
<dbReference type="Pfam" id="PF02817">
    <property type="entry name" value="E3_binding"/>
    <property type="match status" value="1"/>
</dbReference>
<keyword evidence="5 9" id="KW-0450">Lipoyl</keyword>
<comment type="caution">
    <text evidence="12">The sequence shown here is derived from an EMBL/GenBank/DDBJ whole genome shotgun (WGS) entry which is preliminary data.</text>
</comment>
<dbReference type="InterPro" id="IPR003016">
    <property type="entry name" value="2-oxoA_DH_lipoyl-BS"/>
</dbReference>
<evidence type="ECO:0000256" key="3">
    <source>
        <dbReference type="ARBA" id="ARBA00011484"/>
    </source>
</evidence>
<evidence type="ECO:0000256" key="9">
    <source>
        <dbReference type="RuleBase" id="RU003423"/>
    </source>
</evidence>
<evidence type="ECO:0000313" key="12">
    <source>
        <dbReference type="EMBL" id="PIW17002.1"/>
    </source>
</evidence>
<comment type="cofactor">
    <cofactor evidence="1 9">
        <name>(R)-lipoate</name>
        <dbReference type="ChEBI" id="CHEBI:83088"/>
    </cofactor>
</comment>
<evidence type="ECO:0000256" key="8">
    <source>
        <dbReference type="ARBA" id="ARBA00048370"/>
    </source>
</evidence>
<dbReference type="InterPro" id="IPR036625">
    <property type="entry name" value="E3-bd_dom_sf"/>
</dbReference>
<dbReference type="EMBL" id="PFFQ01000031">
    <property type="protein sequence ID" value="PIW17002.1"/>
    <property type="molecule type" value="Genomic_DNA"/>
</dbReference>
<dbReference type="GO" id="GO:0004742">
    <property type="term" value="F:dihydrolipoyllysine-residue acetyltransferase activity"/>
    <property type="evidence" value="ECO:0007669"/>
    <property type="project" value="UniProtKB-EC"/>
</dbReference>
<evidence type="ECO:0000256" key="4">
    <source>
        <dbReference type="ARBA" id="ARBA00022679"/>
    </source>
</evidence>
<sequence length="539" mass="56918">MKREIFVPKLGDNVAAAEITQVLVAVGDRIAVDQPLIELESDKASVEIPSPAAGVVQSLAVKEGDSLQEGSLILVLEETGASEPVEVPVEKPVEKQSEKVPDPVVAVAPASGAFEMRIPKLGDNVAAAEITQLLVAVGDMLEKDQAVLELESDKASVEIPAPVAGVVKSLAVKPGDSVKEGDLVLVLESSAGATVPQPVAQAAPAQAPASVPAAPVVPVAGVAKPVPEPLAPSENPIPAAPSVRLFARELGVDLRQVKGSGPRGRISKEDVKLWVKAALKTGPAAPLGSAVSLSVPDLPDFSQWGGVHTEKLTPVRRATAAQMHRAWSQIPHVTQFDQADITEVETFRKARAKQVEAAGGKLTVTAILLKLCGLALKRFPKFNASLDLKNDQLIYKEYVNIGVAVDTPRGLLVPVIRAVDRKGVTGLSVELGEIAKKARDRKLGSEDLQGAGFSISNLGGVGTTYFTPIVNWPEVAILGVGRAQTQPVWRDGQFVPRQIMPLSLSYDHRVIDGAEAARFLRFLAEALESPLMLLMEGDL</sequence>
<dbReference type="InterPro" id="IPR050743">
    <property type="entry name" value="2-oxoacid_DH_E2_comp"/>
</dbReference>
<comment type="catalytic activity">
    <reaction evidence="8">
        <text>N(6)-[(R)-dihydrolipoyl]-L-lysyl-[protein] + acetyl-CoA = N(6)-[(R)-S(8)-acetyldihydrolipoyl]-L-lysyl-[protein] + CoA</text>
        <dbReference type="Rhea" id="RHEA:17017"/>
        <dbReference type="Rhea" id="RHEA-COMP:10475"/>
        <dbReference type="Rhea" id="RHEA-COMP:10478"/>
        <dbReference type="ChEBI" id="CHEBI:57287"/>
        <dbReference type="ChEBI" id="CHEBI:57288"/>
        <dbReference type="ChEBI" id="CHEBI:83100"/>
        <dbReference type="ChEBI" id="CHEBI:83111"/>
        <dbReference type="EC" id="2.3.1.12"/>
    </reaction>
</comment>
<comment type="subunit">
    <text evidence="3">Forms a 24-polypeptide structural core with octahedral symmetry.</text>
</comment>
<dbReference type="PROSITE" id="PS00189">
    <property type="entry name" value="LIPOYL"/>
    <property type="match status" value="2"/>
</dbReference>
<evidence type="ECO:0000256" key="7">
    <source>
        <dbReference type="ARBA" id="ARBA00025211"/>
    </source>
</evidence>
<gene>
    <name evidence="12" type="ORF">COW36_10190</name>
</gene>
<dbReference type="AlphaFoldDB" id="A0A2M7G5A1"/>
<comment type="similarity">
    <text evidence="2 9">Belongs to the 2-oxoacid dehydrogenase family.</text>
</comment>
<dbReference type="InterPro" id="IPR023213">
    <property type="entry name" value="CAT-like_dom_sf"/>
</dbReference>
<evidence type="ECO:0000256" key="5">
    <source>
        <dbReference type="ARBA" id="ARBA00022823"/>
    </source>
</evidence>
<evidence type="ECO:0000259" key="11">
    <source>
        <dbReference type="PROSITE" id="PS51826"/>
    </source>
</evidence>
<keyword evidence="6 9" id="KW-0012">Acyltransferase</keyword>
<dbReference type="PANTHER" id="PTHR43178:SF2">
    <property type="entry name" value="DIHYDROLIPOYLLYSINE-RESIDUE ACETYLTRANSFERASE COMPONENT OF PYRUVATE DEHYDROGENASE COMPLEX"/>
    <property type="match status" value="1"/>
</dbReference>
<dbReference type="InterPro" id="IPR011053">
    <property type="entry name" value="Single_hybrid_motif"/>
</dbReference>
<dbReference type="InterPro" id="IPR000089">
    <property type="entry name" value="Biotin_lipoyl"/>
</dbReference>
<dbReference type="Gene3D" id="2.40.50.100">
    <property type="match status" value="2"/>
</dbReference>
<dbReference type="PROSITE" id="PS51826">
    <property type="entry name" value="PSBD"/>
    <property type="match status" value="1"/>
</dbReference>
<evidence type="ECO:0000313" key="13">
    <source>
        <dbReference type="Proteomes" id="UP000231019"/>
    </source>
</evidence>
<evidence type="ECO:0000256" key="1">
    <source>
        <dbReference type="ARBA" id="ARBA00001938"/>
    </source>
</evidence>
<dbReference type="Pfam" id="PF00198">
    <property type="entry name" value="2-oxoacid_dh"/>
    <property type="match status" value="1"/>
</dbReference>